<dbReference type="PIRSF" id="PIRSF033736">
    <property type="entry name" value="UCP033763"/>
    <property type="match status" value="1"/>
</dbReference>
<reference evidence="1" key="1">
    <citation type="submission" date="2019-09" db="EMBL/GenBank/DDBJ databases">
        <authorList>
            <person name="Teo W.F.A."/>
            <person name="Duangmal K."/>
        </authorList>
    </citation>
    <scope>NUCLEOTIDE SEQUENCE [LARGE SCALE GENOMIC DNA]</scope>
    <source>
        <strain evidence="1">K81G1</strain>
    </source>
</reference>
<gene>
    <name evidence="1" type="ORF">FPZ12_012160</name>
</gene>
<organism evidence="1 2">
    <name type="scientific">Amycolatopsis acidicola</name>
    <dbReference type="NCBI Taxonomy" id="2596893"/>
    <lineage>
        <taxon>Bacteria</taxon>
        <taxon>Bacillati</taxon>
        <taxon>Actinomycetota</taxon>
        <taxon>Actinomycetes</taxon>
        <taxon>Pseudonocardiales</taxon>
        <taxon>Pseudonocardiaceae</taxon>
        <taxon>Amycolatopsis</taxon>
    </lineage>
</organism>
<dbReference type="Proteomes" id="UP000319769">
    <property type="component" value="Unassembled WGS sequence"/>
</dbReference>
<dbReference type="OrthoDB" id="3692042at2"/>
<dbReference type="AlphaFoldDB" id="A0A5N0V7L1"/>
<proteinExistence type="predicted"/>
<sequence>MNAVLAADIQAGASTRSAKLKWVIVADPSRGPGLVANATACLGAAAAAVLPDLIGGEVEDASGHVHAGLPWSGCSILAADAGKLHEIRAKAATKEGVFIADMTKHAQASRSYEEYRAGLGETGEGDLEYYAIGLIGPRNKIAKLVGGLPLLS</sequence>
<evidence type="ECO:0000313" key="1">
    <source>
        <dbReference type="EMBL" id="KAA9162406.1"/>
    </source>
</evidence>
<dbReference type="SUPFAM" id="SSF102462">
    <property type="entry name" value="Peptidyl-tRNA hydrolase II"/>
    <property type="match status" value="1"/>
</dbReference>
<name>A0A5N0V7L1_9PSEU</name>
<accession>A0A5N0V7L1</accession>
<comment type="caution">
    <text evidence="1">The sequence shown here is derived from an EMBL/GenBank/DDBJ whole genome shotgun (WGS) entry which is preliminary data.</text>
</comment>
<dbReference type="EMBL" id="VMNW02000013">
    <property type="protein sequence ID" value="KAA9162406.1"/>
    <property type="molecule type" value="Genomic_DNA"/>
</dbReference>
<dbReference type="InterPro" id="IPR023476">
    <property type="entry name" value="Pep_tRNA_hydro_II_dom_sf"/>
</dbReference>
<keyword evidence="2" id="KW-1185">Reference proteome</keyword>
<evidence type="ECO:0000313" key="2">
    <source>
        <dbReference type="Proteomes" id="UP000319769"/>
    </source>
</evidence>
<dbReference type="Gene3D" id="3.40.1490.10">
    <property type="entry name" value="Bit1"/>
    <property type="match status" value="1"/>
</dbReference>
<dbReference type="Pfam" id="PF09391">
    <property type="entry name" value="DUF2000"/>
    <property type="match status" value="1"/>
</dbReference>
<protein>
    <submittedName>
        <fullName evidence="1">DUF2000 domain-containing protein</fullName>
    </submittedName>
</protein>
<dbReference type="InterPro" id="IPR017021">
    <property type="entry name" value="UCP033763"/>
</dbReference>
<dbReference type="InterPro" id="IPR018988">
    <property type="entry name" value="DUF2000"/>
</dbReference>